<dbReference type="AlphaFoldDB" id="A0A5J4JJ02"/>
<organism evidence="2 3">
    <name type="scientific">Weizmannia acidilactici</name>
    <dbReference type="NCBI Taxonomy" id="2607726"/>
    <lineage>
        <taxon>Bacteria</taxon>
        <taxon>Bacillati</taxon>
        <taxon>Bacillota</taxon>
        <taxon>Bacilli</taxon>
        <taxon>Bacillales</taxon>
        <taxon>Bacillaceae</taxon>
        <taxon>Heyndrickxia</taxon>
    </lineage>
</organism>
<gene>
    <name evidence="2" type="primary">yoyH</name>
    <name evidence="2" type="ORF">BpJC7_18130</name>
</gene>
<name>A0A5J4JJ02_9BACI</name>
<evidence type="ECO:0000259" key="1">
    <source>
        <dbReference type="Pfam" id="PF26372"/>
    </source>
</evidence>
<dbReference type="EMBL" id="BKZQ01000021">
    <property type="protein sequence ID" value="GER70510.1"/>
    <property type="molecule type" value="Genomic_DNA"/>
</dbReference>
<dbReference type="InterPro" id="IPR058409">
    <property type="entry name" value="DUF8096"/>
</dbReference>
<proteinExistence type="predicted"/>
<reference evidence="2 3" key="1">
    <citation type="submission" date="2019-09" db="EMBL/GenBank/DDBJ databases">
        <title>Draft genome sequence of Bacillus sp. JC-7.</title>
        <authorList>
            <person name="Tanaka N."/>
            <person name="Shiwa Y."/>
            <person name="Fujita N."/>
            <person name="Tanasupawat S."/>
        </authorList>
    </citation>
    <scope>NUCLEOTIDE SEQUENCE [LARGE SCALE GENOMIC DNA]</scope>
    <source>
        <strain evidence="2 3">JC-7</strain>
    </source>
</reference>
<comment type="caution">
    <text evidence="2">The sequence shown here is derived from an EMBL/GenBank/DDBJ whole genome shotgun (WGS) entry which is preliminary data.</text>
</comment>
<sequence>MSEEKDYETKGYDTSIVYDYKEMPDIHPGRCDNCGYSHFKSSVKHGVFLRECRRCGMKKSI</sequence>
<evidence type="ECO:0000313" key="3">
    <source>
        <dbReference type="Proteomes" id="UP000391919"/>
    </source>
</evidence>
<accession>A0A5J4JJ02</accession>
<evidence type="ECO:0000313" key="2">
    <source>
        <dbReference type="EMBL" id="GER70510.1"/>
    </source>
</evidence>
<keyword evidence="3" id="KW-1185">Reference proteome</keyword>
<protein>
    <recommendedName>
        <fullName evidence="1">DUF8096 domain-containing protein</fullName>
    </recommendedName>
</protein>
<dbReference type="Proteomes" id="UP000391919">
    <property type="component" value="Unassembled WGS sequence"/>
</dbReference>
<dbReference type="Pfam" id="PF26372">
    <property type="entry name" value="DUF8096"/>
    <property type="match status" value="1"/>
</dbReference>
<feature type="domain" description="DUF8096" evidence="1">
    <location>
        <begin position="16"/>
        <end position="59"/>
    </location>
</feature>
<dbReference type="RefSeq" id="WP_151679695.1">
    <property type="nucleotide sequence ID" value="NZ_BKZP01000018.1"/>
</dbReference>